<dbReference type="AlphaFoldDB" id="A0A841Q5Q2"/>
<dbReference type="RefSeq" id="WP_174495919.1">
    <property type="nucleotide sequence ID" value="NZ_CADDWK010000005.1"/>
</dbReference>
<comment type="caution">
    <text evidence="1">The sequence shown here is derived from an EMBL/GenBank/DDBJ whole genome shotgun (WGS) entry which is preliminary data.</text>
</comment>
<keyword evidence="2" id="KW-1185">Reference proteome</keyword>
<dbReference type="Proteomes" id="UP000581688">
    <property type="component" value="Unassembled WGS sequence"/>
</dbReference>
<proteinExistence type="predicted"/>
<organism evidence="1 2">
    <name type="scientific">Salirhabdus euzebyi</name>
    <dbReference type="NCBI Taxonomy" id="394506"/>
    <lineage>
        <taxon>Bacteria</taxon>
        <taxon>Bacillati</taxon>
        <taxon>Bacillota</taxon>
        <taxon>Bacilli</taxon>
        <taxon>Bacillales</taxon>
        <taxon>Bacillaceae</taxon>
        <taxon>Salirhabdus</taxon>
    </lineage>
</organism>
<dbReference type="EMBL" id="JACHGH010000005">
    <property type="protein sequence ID" value="MBB6453736.1"/>
    <property type="molecule type" value="Genomic_DNA"/>
</dbReference>
<evidence type="ECO:0000313" key="2">
    <source>
        <dbReference type="Proteomes" id="UP000581688"/>
    </source>
</evidence>
<protein>
    <submittedName>
        <fullName evidence="1">Uncharacterized protein</fullName>
    </submittedName>
</protein>
<sequence>MNNDIMEQINRQMTYDFNSILRQAEEALMEALGSYARLSSSQIQGIMSDQSFIQTYINKHCLDIFSLGWMIGNMEKRNAPQQTVEKMGQDFRDSQKELERDLMRRFDNKKVVDVFYDLGLSFFNNGHRAGGEF</sequence>
<gene>
    <name evidence="1" type="ORF">HNQ94_002185</name>
</gene>
<name>A0A841Q5Q2_9BACI</name>
<accession>A0A841Q5Q2</accession>
<reference evidence="1 2" key="1">
    <citation type="submission" date="2020-08" db="EMBL/GenBank/DDBJ databases">
        <title>Genomic Encyclopedia of Type Strains, Phase IV (KMG-IV): sequencing the most valuable type-strain genomes for metagenomic binning, comparative biology and taxonomic classification.</title>
        <authorList>
            <person name="Goeker M."/>
        </authorList>
    </citation>
    <scope>NUCLEOTIDE SEQUENCE [LARGE SCALE GENOMIC DNA]</scope>
    <source>
        <strain evidence="1 2">DSM 19612</strain>
    </source>
</reference>
<evidence type="ECO:0000313" key="1">
    <source>
        <dbReference type="EMBL" id="MBB6453736.1"/>
    </source>
</evidence>